<feature type="signal peptide" evidence="2">
    <location>
        <begin position="1"/>
        <end position="19"/>
    </location>
</feature>
<comment type="caution">
    <text evidence="3">The sequence shown here is derived from an EMBL/GenBank/DDBJ whole genome shotgun (WGS) entry which is preliminary data.</text>
</comment>
<dbReference type="EMBL" id="WQKZ01000005">
    <property type="protein sequence ID" value="MVN78445.1"/>
    <property type="molecule type" value="Genomic_DNA"/>
</dbReference>
<feature type="compositionally biased region" description="Basic residues" evidence="1">
    <location>
        <begin position="47"/>
        <end position="59"/>
    </location>
</feature>
<dbReference type="AlphaFoldDB" id="A0A7K1TJ77"/>
<dbReference type="SUPFAM" id="SSF101898">
    <property type="entry name" value="NHL repeat"/>
    <property type="match status" value="1"/>
</dbReference>
<dbReference type="Proteomes" id="UP000441336">
    <property type="component" value="Unassembled WGS sequence"/>
</dbReference>
<evidence type="ECO:0000313" key="4">
    <source>
        <dbReference type="Proteomes" id="UP000441336"/>
    </source>
</evidence>
<feature type="compositionally biased region" description="Polar residues" evidence="1">
    <location>
        <begin position="35"/>
        <end position="46"/>
    </location>
</feature>
<feature type="chain" id="PRO_5029888840" description="SdiA-regulated family protein" evidence="2">
    <location>
        <begin position="20"/>
        <end position="311"/>
    </location>
</feature>
<protein>
    <recommendedName>
        <fullName evidence="5">SdiA-regulated family protein</fullName>
    </recommendedName>
</protein>
<keyword evidence="4" id="KW-1185">Reference proteome</keyword>
<reference evidence="3 4" key="1">
    <citation type="submission" date="2019-12" db="EMBL/GenBank/DDBJ databases">
        <title>Hymenobacter sp. HMF4947 Genome sequencing and assembly.</title>
        <authorList>
            <person name="Kang H."/>
            <person name="Cha I."/>
            <person name="Kim H."/>
            <person name="Joh K."/>
        </authorList>
    </citation>
    <scope>NUCLEOTIDE SEQUENCE [LARGE SCALE GENOMIC DNA]</scope>
    <source>
        <strain evidence="3 4">HMF4947</strain>
    </source>
</reference>
<sequence>MLQLPFAVRPLLLASVLLAACSQAQGDRPTAGATPDQTDQATQPAQKSKKGKGKGKKGDKKQIANTDLRRVGKLTDGILESSGLCAAPEAGTYFTFGDDGQQPLVYRVDATGQQVDQFTLGAPNHDWESLSRDGSGNYFMGDCGNNNSDRQNLAILRFRPEQPDKVGKINFKYPDQTAFPPSKSERNFDCEASLWHGGQVYLFTKDRATHSTCKVYSVPETPGTYTAKLVTKLAIPGEVTDATLSPSGQRLVLMARQELFVLDGNSWDAILKATPRHIDLKGAGQTEGAAFKDEHTLLITTEEGSVYELPL</sequence>
<gene>
    <name evidence="3" type="ORF">GO988_19105</name>
</gene>
<accession>A0A7K1TJ77</accession>
<proteinExistence type="predicted"/>
<name>A0A7K1TJ77_9BACT</name>
<organism evidence="3 4">
    <name type="scientific">Hymenobacter ginkgonis</name>
    <dbReference type="NCBI Taxonomy" id="2682976"/>
    <lineage>
        <taxon>Bacteria</taxon>
        <taxon>Pseudomonadati</taxon>
        <taxon>Bacteroidota</taxon>
        <taxon>Cytophagia</taxon>
        <taxon>Cytophagales</taxon>
        <taxon>Hymenobacteraceae</taxon>
        <taxon>Hymenobacter</taxon>
    </lineage>
</organism>
<evidence type="ECO:0008006" key="5">
    <source>
        <dbReference type="Google" id="ProtNLM"/>
    </source>
</evidence>
<feature type="region of interest" description="Disordered" evidence="1">
    <location>
        <begin position="26"/>
        <end position="62"/>
    </location>
</feature>
<dbReference type="RefSeq" id="WP_157568570.1">
    <property type="nucleotide sequence ID" value="NZ_WQKZ01000005.1"/>
</dbReference>
<evidence type="ECO:0000256" key="1">
    <source>
        <dbReference type="SAM" id="MobiDB-lite"/>
    </source>
</evidence>
<evidence type="ECO:0000256" key="2">
    <source>
        <dbReference type="SAM" id="SignalP"/>
    </source>
</evidence>
<evidence type="ECO:0000313" key="3">
    <source>
        <dbReference type="EMBL" id="MVN78445.1"/>
    </source>
</evidence>
<keyword evidence="2" id="KW-0732">Signal</keyword>